<reference evidence="4 5" key="1">
    <citation type="submission" date="2020-08" db="EMBL/GenBank/DDBJ databases">
        <title>Genomic Encyclopedia of Type Strains, Phase IV (KMG-IV): sequencing the most valuable type-strain genomes for metagenomic binning, comparative biology and taxonomic classification.</title>
        <authorList>
            <person name="Goeker M."/>
        </authorList>
    </citation>
    <scope>NUCLEOTIDE SEQUENCE [LARGE SCALE GENOMIC DNA]</scope>
    <source>
        <strain evidence="4 5">DSM 44197</strain>
    </source>
</reference>
<protein>
    <submittedName>
        <fullName evidence="4">Polar amino acid transport system substrate-binding protein</fullName>
    </submittedName>
</protein>
<evidence type="ECO:0000256" key="1">
    <source>
        <dbReference type="ARBA" id="ARBA00022729"/>
    </source>
</evidence>
<dbReference type="Proteomes" id="UP000572680">
    <property type="component" value="Unassembled WGS sequence"/>
</dbReference>
<feature type="signal peptide" evidence="2">
    <location>
        <begin position="1"/>
        <end position="19"/>
    </location>
</feature>
<dbReference type="Pfam" id="PF00497">
    <property type="entry name" value="SBP_bac_3"/>
    <property type="match status" value="1"/>
</dbReference>
<evidence type="ECO:0000313" key="5">
    <source>
        <dbReference type="Proteomes" id="UP000572680"/>
    </source>
</evidence>
<dbReference type="RefSeq" id="WP_182841741.1">
    <property type="nucleotide sequence ID" value="NZ_BAAALP010000003.1"/>
</dbReference>
<dbReference type="PANTHER" id="PTHR35936">
    <property type="entry name" value="MEMBRANE-BOUND LYTIC MUREIN TRANSGLYCOSYLASE F"/>
    <property type="match status" value="1"/>
</dbReference>
<dbReference type="InterPro" id="IPR001638">
    <property type="entry name" value="Solute-binding_3/MltF_N"/>
</dbReference>
<organism evidence="4 5">
    <name type="scientific">Actinomadura namibiensis</name>
    <dbReference type="NCBI Taxonomy" id="182080"/>
    <lineage>
        <taxon>Bacteria</taxon>
        <taxon>Bacillati</taxon>
        <taxon>Actinomycetota</taxon>
        <taxon>Actinomycetes</taxon>
        <taxon>Streptosporangiales</taxon>
        <taxon>Thermomonosporaceae</taxon>
        <taxon>Actinomadura</taxon>
    </lineage>
</organism>
<keyword evidence="5" id="KW-1185">Reference proteome</keyword>
<dbReference type="CDD" id="cd13530">
    <property type="entry name" value="PBP2_peptides_like"/>
    <property type="match status" value="1"/>
</dbReference>
<name>A0A7W3QJD9_ACTNM</name>
<dbReference type="Gene3D" id="3.40.190.10">
    <property type="entry name" value="Periplasmic binding protein-like II"/>
    <property type="match status" value="2"/>
</dbReference>
<evidence type="ECO:0000259" key="3">
    <source>
        <dbReference type="SMART" id="SM00062"/>
    </source>
</evidence>
<accession>A0A7W3QJD9</accession>
<gene>
    <name evidence="4" type="ORF">HNR61_000869</name>
</gene>
<dbReference type="PROSITE" id="PS51257">
    <property type="entry name" value="PROKAR_LIPOPROTEIN"/>
    <property type="match status" value="1"/>
</dbReference>
<dbReference type="AlphaFoldDB" id="A0A7W3QJD9"/>
<dbReference type="PANTHER" id="PTHR35936:SF19">
    <property type="entry name" value="AMINO-ACID-BINDING PROTEIN YXEM-RELATED"/>
    <property type="match status" value="1"/>
</dbReference>
<dbReference type="EMBL" id="JACJIA010000001">
    <property type="protein sequence ID" value="MBA8949271.1"/>
    <property type="molecule type" value="Genomic_DNA"/>
</dbReference>
<keyword evidence="1 2" id="KW-0732">Signal</keyword>
<dbReference type="SMART" id="SM00062">
    <property type="entry name" value="PBPb"/>
    <property type="match status" value="1"/>
</dbReference>
<dbReference type="SUPFAM" id="SSF53850">
    <property type="entry name" value="Periplasmic binding protein-like II"/>
    <property type="match status" value="1"/>
</dbReference>
<feature type="chain" id="PRO_5038700678" evidence="2">
    <location>
        <begin position="20"/>
        <end position="287"/>
    </location>
</feature>
<feature type="domain" description="Solute-binding protein family 3/N-terminal" evidence="3">
    <location>
        <begin position="52"/>
        <end position="280"/>
    </location>
</feature>
<evidence type="ECO:0000313" key="4">
    <source>
        <dbReference type="EMBL" id="MBA8949271.1"/>
    </source>
</evidence>
<evidence type="ECO:0000256" key="2">
    <source>
        <dbReference type="SAM" id="SignalP"/>
    </source>
</evidence>
<proteinExistence type="predicted"/>
<sequence length="287" mass="30396">MARRSLLTTLAGLAAVALAATACAPQKKETGSGTAAPASCAKDQLRLVNKGRLTVATDKPAFEPWFKNNDPSNGEGFESAVAYAVAGRLGFARNEVGWVTQPFDASYAPGPKNFDFDINQISVTPARQKAVTFSDGYYEVQQGAVTVNGSRYAGARSLAELKDARIAVQVGTTALQAVRDQIKPTRQPKVFNSQIDTVNALKNKQVDVLVLDLPSAFYVTAAQVDDSKIIGQFASGSAAEHFGLLLQKDNPLVGCLNRAIGELKSAGELTRIQDKWLGAAAGAPVLK</sequence>
<comment type="caution">
    <text evidence="4">The sequence shown here is derived from an EMBL/GenBank/DDBJ whole genome shotgun (WGS) entry which is preliminary data.</text>
</comment>